<feature type="domain" description="Transcription elongation factor GreA/GreB N-terminal" evidence="11">
    <location>
        <begin position="7"/>
        <end position="76"/>
    </location>
</feature>
<evidence type="ECO:0000256" key="4">
    <source>
        <dbReference type="ARBA" id="ARBA00023125"/>
    </source>
</evidence>
<dbReference type="InterPro" id="IPR036953">
    <property type="entry name" value="GreA/GreB_C_sf"/>
</dbReference>
<evidence type="ECO:0000256" key="8">
    <source>
        <dbReference type="HAMAP-Rule" id="MF_00105"/>
    </source>
</evidence>
<sequence>MSQRKFLLTPEGLEKLNEELKVLINEKRKEVIERIQEAVAHGDLSENADYAQAKEEQSFIEGRIQEIEDMIKNAEIIDTHGKHNTVTVGSTATVLVYDEKEHKGEKKYTIVGANEANPAEGKISNESLVGKALLGRKASEKIKVATPAGEMTYEITHIE</sequence>
<dbReference type="InterPro" id="IPR036805">
    <property type="entry name" value="Tscrpt_elong_fac_GreA/B_N_sf"/>
</dbReference>
<dbReference type="Pfam" id="PF01272">
    <property type="entry name" value="GreA_GreB"/>
    <property type="match status" value="1"/>
</dbReference>
<evidence type="ECO:0000313" key="13">
    <source>
        <dbReference type="Proteomes" id="UP000319613"/>
    </source>
</evidence>
<dbReference type="PANTHER" id="PTHR30437:SF4">
    <property type="entry name" value="TRANSCRIPTION ELONGATION FACTOR GREA"/>
    <property type="match status" value="1"/>
</dbReference>
<evidence type="ECO:0000256" key="2">
    <source>
        <dbReference type="ARBA" id="ARBA00013729"/>
    </source>
</evidence>
<dbReference type="NCBIfam" id="NF001263">
    <property type="entry name" value="PRK00226.1-4"/>
    <property type="match status" value="1"/>
</dbReference>
<keyword evidence="3 8" id="KW-0805">Transcription regulation</keyword>
<feature type="domain" description="Transcription elongation factor GreA/GreB C-terminal" evidence="10">
    <location>
        <begin position="83"/>
        <end position="159"/>
    </location>
</feature>
<proteinExistence type="inferred from homology"/>
<dbReference type="GO" id="GO:0003677">
    <property type="term" value="F:DNA binding"/>
    <property type="evidence" value="ECO:0007669"/>
    <property type="project" value="UniProtKB-UniRule"/>
</dbReference>
<dbReference type="InterPro" id="IPR001437">
    <property type="entry name" value="Tscrpt_elong_fac_GreA/B_C"/>
</dbReference>
<dbReference type="Gene3D" id="3.10.50.30">
    <property type="entry name" value="Transcription elongation factor, GreA/GreB, C-terminal domain"/>
    <property type="match status" value="1"/>
</dbReference>
<evidence type="ECO:0000256" key="9">
    <source>
        <dbReference type="RuleBase" id="RU000556"/>
    </source>
</evidence>
<evidence type="ECO:0000256" key="7">
    <source>
        <dbReference type="ARBA" id="ARBA00030776"/>
    </source>
</evidence>
<feature type="coiled-coil region" evidence="8">
    <location>
        <begin position="13"/>
        <end position="70"/>
    </location>
</feature>
<dbReference type="PROSITE" id="PS00829">
    <property type="entry name" value="GREAB_1"/>
    <property type="match status" value="1"/>
</dbReference>
<dbReference type="InterPro" id="IPR022691">
    <property type="entry name" value="Tscrpt_elong_fac_GreA/B_N"/>
</dbReference>
<dbReference type="SUPFAM" id="SSF54534">
    <property type="entry name" value="FKBP-like"/>
    <property type="match status" value="1"/>
</dbReference>
<keyword evidence="8" id="KW-0175">Coiled coil</keyword>
<gene>
    <name evidence="8" type="primary">greA</name>
    <name evidence="12" type="ORF">G01um101477_420</name>
</gene>
<keyword evidence="4 8" id="KW-0238">DNA-binding</keyword>
<comment type="caution">
    <text evidence="12">The sequence shown here is derived from an EMBL/GenBank/DDBJ whole genome shotgun (WGS) entry which is preliminary data.</text>
</comment>
<organism evidence="12 13">
    <name type="scientific">Candidatus Doudnabacteria bacterium Gr01-1014_77</name>
    <dbReference type="NCBI Taxonomy" id="2017133"/>
    <lineage>
        <taxon>Bacteria</taxon>
        <taxon>Candidatus Doudnaibacteriota</taxon>
    </lineage>
</organism>
<dbReference type="InterPro" id="IPR018151">
    <property type="entry name" value="TF_GreA/GreB_CS"/>
</dbReference>
<dbReference type="GO" id="GO:0070063">
    <property type="term" value="F:RNA polymerase binding"/>
    <property type="evidence" value="ECO:0007669"/>
    <property type="project" value="InterPro"/>
</dbReference>
<evidence type="ECO:0000259" key="10">
    <source>
        <dbReference type="Pfam" id="PF01272"/>
    </source>
</evidence>
<protein>
    <recommendedName>
        <fullName evidence="2 8">Transcription elongation factor GreA</fullName>
    </recommendedName>
    <alternativeName>
        <fullName evidence="7 8">Transcript cleavage factor GreA</fullName>
    </alternativeName>
</protein>
<dbReference type="Gene3D" id="1.10.287.180">
    <property type="entry name" value="Transcription elongation factor, GreA/GreB, N-terminal domain"/>
    <property type="match status" value="1"/>
</dbReference>
<dbReference type="NCBIfam" id="TIGR01462">
    <property type="entry name" value="greA"/>
    <property type="match status" value="1"/>
</dbReference>
<evidence type="ECO:0000256" key="5">
    <source>
        <dbReference type="ARBA" id="ARBA00023163"/>
    </source>
</evidence>
<keyword evidence="5 8" id="KW-0804">Transcription</keyword>
<evidence type="ECO:0000256" key="3">
    <source>
        <dbReference type="ARBA" id="ARBA00023015"/>
    </source>
</evidence>
<dbReference type="EMBL" id="VMFF01000039">
    <property type="protein sequence ID" value="TSC65563.1"/>
    <property type="molecule type" value="Genomic_DNA"/>
</dbReference>
<dbReference type="GO" id="GO:0006354">
    <property type="term" value="P:DNA-templated transcription elongation"/>
    <property type="evidence" value="ECO:0007669"/>
    <property type="project" value="TreeGrafter"/>
</dbReference>
<dbReference type="Proteomes" id="UP000319613">
    <property type="component" value="Unassembled WGS sequence"/>
</dbReference>
<dbReference type="InterPro" id="IPR006359">
    <property type="entry name" value="Tscrpt_elong_fac_GreA"/>
</dbReference>
<keyword evidence="12" id="KW-0251">Elongation factor</keyword>
<dbReference type="PIRSF" id="PIRSF006092">
    <property type="entry name" value="GreA_GreB"/>
    <property type="match status" value="1"/>
</dbReference>
<comment type="similarity">
    <text evidence="1 8 9">Belongs to the GreA/GreB family.</text>
</comment>
<accession>A0A554JB28</accession>
<evidence type="ECO:0000259" key="11">
    <source>
        <dbReference type="Pfam" id="PF03449"/>
    </source>
</evidence>
<dbReference type="GO" id="GO:0032784">
    <property type="term" value="P:regulation of DNA-templated transcription elongation"/>
    <property type="evidence" value="ECO:0007669"/>
    <property type="project" value="UniProtKB-UniRule"/>
</dbReference>
<dbReference type="HAMAP" id="MF_00105">
    <property type="entry name" value="GreA_GreB"/>
    <property type="match status" value="1"/>
</dbReference>
<dbReference type="SUPFAM" id="SSF46557">
    <property type="entry name" value="GreA transcript cleavage protein, N-terminal domain"/>
    <property type="match status" value="1"/>
</dbReference>
<dbReference type="PANTHER" id="PTHR30437">
    <property type="entry name" value="TRANSCRIPTION ELONGATION FACTOR GREA"/>
    <property type="match status" value="1"/>
</dbReference>
<dbReference type="Pfam" id="PF03449">
    <property type="entry name" value="GreA_GreB_N"/>
    <property type="match status" value="1"/>
</dbReference>
<comment type="function">
    <text evidence="6 8 9">Necessary for efficient RNA polymerase transcription elongation past template-encoded arresting sites. The arresting sites in DNA have the property of trapping a certain fraction of elongating RNA polymerases that pass through, resulting in locked ternary complexes. Cleavage of the nascent transcript by cleavage factors such as GreA or GreB allows the resumption of elongation from the new 3'terminus. GreA releases sequences of 2 to 3 nucleotides.</text>
</comment>
<dbReference type="AlphaFoldDB" id="A0A554JB28"/>
<evidence type="ECO:0000256" key="6">
    <source>
        <dbReference type="ARBA" id="ARBA00024916"/>
    </source>
</evidence>
<keyword evidence="12" id="KW-0648">Protein biosynthesis</keyword>
<dbReference type="FunFam" id="1.10.287.180:FF:000001">
    <property type="entry name" value="Transcription elongation factor GreA"/>
    <property type="match status" value="1"/>
</dbReference>
<reference evidence="12 13" key="1">
    <citation type="submission" date="2017-07" db="EMBL/GenBank/DDBJ databases">
        <title>Mechanisms for carbon and nitrogen cycling indicate functional differentiation within the Candidate Phyla Radiation.</title>
        <authorList>
            <person name="Danczak R.E."/>
            <person name="Johnston M.D."/>
            <person name="Kenah C."/>
            <person name="Slattery M."/>
            <person name="Wrighton K.C."/>
            <person name="Wilkins M.J."/>
        </authorList>
    </citation>
    <scope>NUCLEOTIDE SEQUENCE [LARGE SCALE GENOMIC DNA]</scope>
    <source>
        <strain evidence="12">Gr01-1014_77</strain>
    </source>
</reference>
<dbReference type="InterPro" id="IPR023459">
    <property type="entry name" value="Tscrpt_elong_fac_GreA/B_fam"/>
</dbReference>
<dbReference type="InterPro" id="IPR028624">
    <property type="entry name" value="Tscrpt_elong_fac_GreA/B"/>
</dbReference>
<dbReference type="GO" id="GO:0003746">
    <property type="term" value="F:translation elongation factor activity"/>
    <property type="evidence" value="ECO:0007669"/>
    <property type="project" value="UniProtKB-KW"/>
</dbReference>
<evidence type="ECO:0000256" key="1">
    <source>
        <dbReference type="ARBA" id="ARBA00008213"/>
    </source>
</evidence>
<evidence type="ECO:0000313" key="12">
    <source>
        <dbReference type="EMBL" id="TSC65563.1"/>
    </source>
</evidence>
<name>A0A554JB28_9BACT</name>